<evidence type="ECO:0000313" key="2">
    <source>
        <dbReference type="Proteomes" id="UP001152622"/>
    </source>
</evidence>
<reference evidence="1" key="1">
    <citation type="journal article" date="2023" name="Science">
        <title>Genome structures resolve the early diversification of teleost fishes.</title>
        <authorList>
            <person name="Parey E."/>
            <person name="Louis A."/>
            <person name="Montfort J."/>
            <person name="Bouchez O."/>
            <person name="Roques C."/>
            <person name="Iampietro C."/>
            <person name="Lluch J."/>
            <person name="Castinel A."/>
            <person name="Donnadieu C."/>
            <person name="Desvignes T."/>
            <person name="Floi Bucao C."/>
            <person name="Jouanno E."/>
            <person name="Wen M."/>
            <person name="Mejri S."/>
            <person name="Dirks R."/>
            <person name="Jansen H."/>
            <person name="Henkel C."/>
            <person name="Chen W.J."/>
            <person name="Zahm M."/>
            <person name="Cabau C."/>
            <person name="Klopp C."/>
            <person name="Thompson A.W."/>
            <person name="Robinson-Rechavi M."/>
            <person name="Braasch I."/>
            <person name="Lecointre G."/>
            <person name="Bobe J."/>
            <person name="Postlethwait J.H."/>
            <person name="Berthelot C."/>
            <person name="Roest Crollius H."/>
            <person name="Guiguen Y."/>
        </authorList>
    </citation>
    <scope>NUCLEOTIDE SEQUENCE</scope>
    <source>
        <strain evidence="1">WJC10195</strain>
    </source>
</reference>
<keyword evidence="2" id="KW-1185">Reference proteome</keyword>
<dbReference type="AlphaFoldDB" id="A0A9Q1F8X5"/>
<gene>
    <name evidence="1" type="ORF">SKAU_G00211280</name>
</gene>
<proteinExistence type="predicted"/>
<name>A0A9Q1F8X5_SYNKA</name>
<protein>
    <submittedName>
        <fullName evidence="1">Uncharacterized protein</fullName>
    </submittedName>
</protein>
<comment type="caution">
    <text evidence="1">The sequence shown here is derived from an EMBL/GenBank/DDBJ whole genome shotgun (WGS) entry which is preliminary data.</text>
</comment>
<accession>A0A9Q1F8X5</accession>
<dbReference type="Proteomes" id="UP001152622">
    <property type="component" value="Chromosome 7"/>
</dbReference>
<sequence length="70" mass="8200">MERISLVQTGNRTLTRATWDVFLTERSSSDAYGGSLDLCWCHHLHRAYNHVFQLMYVLKHVNMTKTCSRL</sequence>
<evidence type="ECO:0000313" key="1">
    <source>
        <dbReference type="EMBL" id="KAJ8353561.1"/>
    </source>
</evidence>
<organism evidence="1 2">
    <name type="scientific">Synaphobranchus kaupii</name>
    <name type="common">Kaup's arrowtooth eel</name>
    <dbReference type="NCBI Taxonomy" id="118154"/>
    <lineage>
        <taxon>Eukaryota</taxon>
        <taxon>Metazoa</taxon>
        <taxon>Chordata</taxon>
        <taxon>Craniata</taxon>
        <taxon>Vertebrata</taxon>
        <taxon>Euteleostomi</taxon>
        <taxon>Actinopterygii</taxon>
        <taxon>Neopterygii</taxon>
        <taxon>Teleostei</taxon>
        <taxon>Anguilliformes</taxon>
        <taxon>Synaphobranchidae</taxon>
        <taxon>Synaphobranchus</taxon>
    </lineage>
</organism>
<dbReference type="EMBL" id="JAINUF010000007">
    <property type="protein sequence ID" value="KAJ8353561.1"/>
    <property type="molecule type" value="Genomic_DNA"/>
</dbReference>